<dbReference type="KEGG" id="mmai:sS8_5104"/>
<dbReference type="Proteomes" id="UP000266313">
    <property type="component" value="Chromosome"/>
</dbReference>
<proteinExistence type="predicted"/>
<gene>
    <name evidence="1" type="ORF">sS8_5104</name>
</gene>
<organism evidence="1 2">
    <name type="scientific">Methylocaldum marinum</name>
    <dbReference type="NCBI Taxonomy" id="1432792"/>
    <lineage>
        <taxon>Bacteria</taxon>
        <taxon>Pseudomonadati</taxon>
        <taxon>Pseudomonadota</taxon>
        <taxon>Gammaproteobacteria</taxon>
        <taxon>Methylococcales</taxon>
        <taxon>Methylococcaceae</taxon>
        <taxon>Methylocaldum</taxon>
    </lineage>
</organism>
<evidence type="ECO:0000313" key="1">
    <source>
        <dbReference type="EMBL" id="BBA37026.1"/>
    </source>
</evidence>
<reference evidence="1 2" key="1">
    <citation type="submission" date="2016-12" db="EMBL/GenBank/DDBJ databases">
        <title>Genome sequencing of Methylocaldum marinum.</title>
        <authorList>
            <person name="Takeuchi M."/>
            <person name="Kamagata Y."/>
            <person name="Hiraoka S."/>
            <person name="Oshima K."/>
            <person name="Hattori M."/>
            <person name="Iwasaki W."/>
        </authorList>
    </citation>
    <scope>NUCLEOTIDE SEQUENCE [LARGE SCALE GENOMIC DNA]</scope>
    <source>
        <strain evidence="1 2">S8</strain>
    </source>
</reference>
<protein>
    <submittedName>
        <fullName evidence="1">Uncharacterized protein</fullName>
    </submittedName>
</protein>
<dbReference type="EMBL" id="AP017928">
    <property type="protein sequence ID" value="BBA37026.1"/>
    <property type="molecule type" value="Genomic_DNA"/>
</dbReference>
<evidence type="ECO:0000313" key="2">
    <source>
        <dbReference type="Proteomes" id="UP000266313"/>
    </source>
</evidence>
<dbReference type="OrthoDB" id="7316074at2"/>
<keyword evidence="2" id="KW-1185">Reference proteome</keyword>
<accession>A0A250KZT2</accession>
<sequence>MKIFESLETIVESIVEPAAEVVDREAQFPRPAARSLGRSRTARPDQRAGIRRWRRRLRHHDGHHCTLRDARAASGMAPTSDLLFDFIGKAACGLPLF</sequence>
<name>A0A250KZT2_9GAMM</name>
<dbReference type="AlphaFoldDB" id="A0A250KZT2"/>